<dbReference type="eggNOG" id="COG1413">
    <property type="taxonomic scope" value="Bacteria"/>
</dbReference>
<dbReference type="Pfam" id="PF13646">
    <property type="entry name" value="HEAT_2"/>
    <property type="match status" value="1"/>
</dbReference>
<dbReference type="RefSeq" id="WP_014773885.1">
    <property type="nucleotide sequence ID" value="NC_018010.1"/>
</dbReference>
<dbReference type="STRING" id="866536.Belba_3448"/>
<dbReference type="AlphaFoldDB" id="I3Z9N2"/>
<reference evidence="3" key="1">
    <citation type="submission" date="2012-06" db="EMBL/GenBank/DDBJ databases">
        <title>The complete genome of Belliella baltica DSM 15883.</title>
        <authorList>
            <person name="Lucas S."/>
            <person name="Copeland A."/>
            <person name="Lapidus A."/>
            <person name="Goodwin L."/>
            <person name="Pitluck S."/>
            <person name="Peters L."/>
            <person name="Mikhailova N."/>
            <person name="Davenport K."/>
            <person name="Kyrpides N."/>
            <person name="Mavromatis K."/>
            <person name="Pagani I."/>
            <person name="Ivanova N."/>
            <person name="Ovchinnikova G."/>
            <person name="Zeytun A."/>
            <person name="Detter J.C."/>
            <person name="Han C."/>
            <person name="Land M."/>
            <person name="Hauser L."/>
            <person name="Markowitz V."/>
            <person name="Cheng J.-F."/>
            <person name="Hugenholtz P."/>
            <person name="Woyke T."/>
            <person name="Wu D."/>
            <person name="Tindall B."/>
            <person name="Pomrenke H."/>
            <person name="Brambilla E."/>
            <person name="Klenk H.-P."/>
            <person name="Eisen J.A."/>
        </authorList>
    </citation>
    <scope>NUCLEOTIDE SEQUENCE [LARGE SCALE GENOMIC DNA]</scope>
    <source>
        <strain evidence="3">DSM 15883 / CIP 108006 / LMG 21964 / BA134</strain>
    </source>
</reference>
<accession>I3Z9N2</accession>
<dbReference type="InterPro" id="IPR011989">
    <property type="entry name" value="ARM-like"/>
</dbReference>
<dbReference type="EMBL" id="CP003281">
    <property type="protein sequence ID" value="AFL85950.1"/>
    <property type="molecule type" value="Genomic_DNA"/>
</dbReference>
<dbReference type="Gene3D" id="1.25.10.10">
    <property type="entry name" value="Leucine-rich Repeat Variant"/>
    <property type="match status" value="1"/>
</dbReference>
<evidence type="ECO:0000313" key="3">
    <source>
        <dbReference type="Proteomes" id="UP000006050"/>
    </source>
</evidence>
<sequence length="368" mass="42970">MSLVNTKFLFAFNDFWIFESVIDYVLISFFFLLLFVIVYLLRLKRKRLIREDQEKLAQYKIYGFFSSILFEGDVDDNALNRKVDKLKKKIPFHKTWCKELLIENIIDLDKNFKGDQKDVLIKIYLKLGLYTYMNGLLMTGKWYYVSKALYYWRELGHSPSSKAIYPLVKHQNMQIRTAALLAYISLSDKDPLKILEDYADFISPIDEIKLLDIIQRKKIKKPLQLGEWLDFNIPSHVGFVLKLVAHYNALEFTPKVIDLLDSPHEYIRLSAIDTIGKLLLSDSESKLIEIYFRESEIVQAKIIDVLGLIGSEDAATFLMQLIRNPYRSEILLSIMRALRDIGAAFFENSFEDEPKLKALKSHVLDPNI</sequence>
<feature type="transmembrane region" description="Helical" evidence="1">
    <location>
        <begin position="20"/>
        <end position="41"/>
    </location>
</feature>
<gene>
    <name evidence="2" type="ordered locus">Belba_3448</name>
</gene>
<dbReference type="HOGENOM" id="CLU_815948_0_0_10"/>
<keyword evidence="1" id="KW-0812">Transmembrane</keyword>
<dbReference type="PATRIC" id="fig|866536.3.peg.3569"/>
<evidence type="ECO:0000313" key="2">
    <source>
        <dbReference type="EMBL" id="AFL85950.1"/>
    </source>
</evidence>
<keyword evidence="1" id="KW-1133">Transmembrane helix</keyword>
<organism evidence="2 3">
    <name type="scientific">Belliella baltica (strain DSM 15883 / CIP 108006 / LMG 21964 / BA134)</name>
    <dbReference type="NCBI Taxonomy" id="866536"/>
    <lineage>
        <taxon>Bacteria</taxon>
        <taxon>Pseudomonadati</taxon>
        <taxon>Bacteroidota</taxon>
        <taxon>Cytophagia</taxon>
        <taxon>Cytophagales</taxon>
        <taxon>Cyclobacteriaceae</taxon>
        <taxon>Belliella</taxon>
    </lineage>
</organism>
<dbReference type="KEGG" id="bbd:Belba_3448"/>
<evidence type="ECO:0008006" key="4">
    <source>
        <dbReference type="Google" id="ProtNLM"/>
    </source>
</evidence>
<protein>
    <recommendedName>
        <fullName evidence="4">HEAT repeat protein</fullName>
    </recommendedName>
</protein>
<keyword evidence="3" id="KW-1185">Reference proteome</keyword>
<name>I3Z9N2_BELBD</name>
<proteinExistence type="predicted"/>
<evidence type="ECO:0000256" key="1">
    <source>
        <dbReference type="SAM" id="Phobius"/>
    </source>
</evidence>
<keyword evidence="1" id="KW-0472">Membrane</keyword>
<dbReference type="SUPFAM" id="SSF48371">
    <property type="entry name" value="ARM repeat"/>
    <property type="match status" value="1"/>
</dbReference>
<dbReference type="Proteomes" id="UP000006050">
    <property type="component" value="Chromosome"/>
</dbReference>
<dbReference type="InterPro" id="IPR016024">
    <property type="entry name" value="ARM-type_fold"/>
</dbReference>